<accession>A0A1D1UW10</accession>
<sequence>MIVMRKSNSALDKPHALGLLVGRHMCCIQGQPVVKESKNNLAGNIELRTYVLFPTRQIFLFHTDSEKHFG</sequence>
<evidence type="ECO:0000313" key="2">
    <source>
        <dbReference type="Proteomes" id="UP000186922"/>
    </source>
</evidence>
<evidence type="ECO:0000313" key="1">
    <source>
        <dbReference type="EMBL" id="GAU93661.1"/>
    </source>
</evidence>
<dbReference type="Proteomes" id="UP000186922">
    <property type="component" value="Unassembled WGS sequence"/>
</dbReference>
<organism evidence="1 2">
    <name type="scientific">Ramazzottius varieornatus</name>
    <name type="common">Water bear</name>
    <name type="synonym">Tardigrade</name>
    <dbReference type="NCBI Taxonomy" id="947166"/>
    <lineage>
        <taxon>Eukaryota</taxon>
        <taxon>Metazoa</taxon>
        <taxon>Ecdysozoa</taxon>
        <taxon>Tardigrada</taxon>
        <taxon>Eutardigrada</taxon>
        <taxon>Parachela</taxon>
        <taxon>Hypsibioidea</taxon>
        <taxon>Ramazzottiidae</taxon>
        <taxon>Ramazzottius</taxon>
    </lineage>
</organism>
<comment type="caution">
    <text evidence="1">The sequence shown here is derived from an EMBL/GenBank/DDBJ whole genome shotgun (WGS) entry which is preliminary data.</text>
</comment>
<proteinExistence type="predicted"/>
<dbReference type="EMBL" id="BDGG01000002">
    <property type="protein sequence ID" value="GAU93661.1"/>
    <property type="molecule type" value="Genomic_DNA"/>
</dbReference>
<reference evidence="1 2" key="1">
    <citation type="journal article" date="2016" name="Nat. Commun.">
        <title>Extremotolerant tardigrade genome and improved radiotolerance of human cultured cells by tardigrade-unique protein.</title>
        <authorList>
            <person name="Hashimoto T."/>
            <person name="Horikawa D.D."/>
            <person name="Saito Y."/>
            <person name="Kuwahara H."/>
            <person name="Kozuka-Hata H."/>
            <person name="Shin-I T."/>
            <person name="Minakuchi Y."/>
            <person name="Ohishi K."/>
            <person name="Motoyama A."/>
            <person name="Aizu T."/>
            <person name="Enomoto A."/>
            <person name="Kondo K."/>
            <person name="Tanaka S."/>
            <person name="Hara Y."/>
            <person name="Koshikawa S."/>
            <person name="Sagara H."/>
            <person name="Miura T."/>
            <person name="Yokobori S."/>
            <person name="Miyagawa K."/>
            <person name="Suzuki Y."/>
            <person name="Kubo T."/>
            <person name="Oyama M."/>
            <person name="Kohara Y."/>
            <person name="Fujiyama A."/>
            <person name="Arakawa K."/>
            <person name="Katayama T."/>
            <person name="Toyoda A."/>
            <person name="Kunieda T."/>
        </authorList>
    </citation>
    <scope>NUCLEOTIDE SEQUENCE [LARGE SCALE GENOMIC DNA]</scope>
    <source>
        <strain evidence="1 2">YOKOZUNA-1</strain>
    </source>
</reference>
<gene>
    <name evidence="1" type="primary">RvY_05563-1</name>
    <name evidence="1" type="synonym">RvY_05563.1</name>
    <name evidence="1" type="ORF">RvY_05563</name>
</gene>
<name>A0A1D1UW10_RAMVA</name>
<dbReference type="AlphaFoldDB" id="A0A1D1UW10"/>
<protein>
    <submittedName>
        <fullName evidence="1">Uncharacterized protein</fullName>
    </submittedName>
</protein>
<keyword evidence="2" id="KW-1185">Reference proteome</keyword>